<dbReference type="InterPro" id="IPR002502">
    <property type="entry name" value="Amidase_domain"/>
</dbReference>
<dbReference type="EC" id="3.5.1.28" evidence="2"/>
<dbReference type="Proteomes" id="UP001595765">
    <property type="component" value="Unassembled WGS sequence"/>
</dbReference>
<dbReference type="RefSeq" id="WP_386427336.1">
    <property type="nucleotide sequence ID" value="NZ_JBHSBB010000007.1"/>
</dbReference>
<name>A0ABV8HJV9_9ACTN</name>
<evidence type="ECO:0000256" key="5">
    <source>
        <dbReference type="SAM" id="SignalP"/>
    </source>
</evidence>
<evidence type="ECO:0000256" key="2">
    <source>
        <dbReference type="ARBA" id="ARBA00011901"/>
    </source>
</evidence>
<organism evidence="7 8">
    <name type="scientific">Streptomyces polygonati</name>
    <dbReference type="NCBI Taxonomy" id="1617087"/>
    <lineage>
        <taxon>Bacteria</taxon>
        <taxon>Bacillati</taxon>
        <taxon>Actinomycetota</taxon>
        <taxon>Actinomycetes</taxon>
        <taxon>Kitasatosporales</taxon>
        <taxon>Streptomycetaceae</taxon>
        <taxon>Streptomyces</taxon>
    </lineage>
</organism>
<feature type="chain" id="PRO_5046831180" description="N-acetylmuramoyl-L-alanine amidase" evidence="5">
    <location>
        <begin position="32"/>
        <end position="653"/>
    </location>
</feature>
<dbReference type="InterPro" id="IPR036505">
    <property type="entry name" value="Amidase/PGRP_sf"/>
</dbReference>
<evidence type="ECO:0000256" key="1">
    <source>
        <dbReference type="ARBA" id="ARBA00001561"/>
    </source>
</evidence>
<accession>A0ABV8HJV9</accession>
<dbReference type="GO" id="GO:0008745">
    <property type="term" value="F:N-acetylmuramoyl-L-alanine amidase activity"/>
    <property type="evidence" value="ECO:0007669"/>
    <property type="project" value="UniProtKB-EC"/>
</dbReference>
<evidence type="ECO:0000256" key="4">
    <source>
        <dbReference type="ARBA" id="ARBA00023316"/>
    </source>
</evidence>
<protein>
    <recommendedName>
        <fullName evidence="2">N-acetylmuramoyl-L-alanine amidase</fullName>
        <ecNumber evidence="2">3.5.1.28</ecNumber>
    </recommendedName>
</protein>
<evidence type="ECO:0000313" key="8">
    <source>
        <dbReference type="Proteomes" id="UP001595765"/>
    </source>
</evidence>
<evidence type="ECO:0000313" key="7">
    <source>
        <dbReference type="EMBL" id="MFC4031302.1"/>
    </source>
</evidence>
<comment type="catalytic activity">
    <reaction evidence="1">
        <text>Hydrolyzes the link between N-acetylmuramoyl residues and L-amino acid residues in certain cell-wall glycopeptides.</text>
        <dbReference type="EC" id="3.5.1.28"/>
    </reaction>
</comment>
<keyword evidence="3 7" id="KW-0378">Hydrolase</keyword>
<keyword evidence="8" id="KW-1185">Reference proteome</keyword>
<evidence type="ECO:0000256" key="3">
    <source>
        <dbReference type="ARBA" id="ARBA00022801"/>
    </source>
</evidence>
<dbReference type="SMART" id="SM00644">
    <property type="entry name" value="Ami_2"/>
    <property type="match status" value="1"/>
</dbReference>
<dbReference type="PANTHER" id="PTHR30417">
    <property type="entry name" value="N-ACETYLMURAMOYL-L-ALANINE AMIDASE AMID"/>
    <property type="match status" value="1"/>
</dbReference>
<dbReference type="SUPFAM" id="SSF53955">
    <property type="entry name" value="Lysozyme-like"/>
    <property type="match status" value="1"/>
</dbReference>
<dbReference type="PROSITE" id="PS51257">
    <property type="entry name" value="PROKAR_LIPOPROTEIN"/>
    <property type="match status" value="1"/>
</dbReference>
<dbReference type="Gene3D" id="3.40.80.10">
    <property type="entry name" value="Peptidoglycan recognition protein-like"/>
    <property type="match status" value="1"/>
</dbReference>
<comment type="caution">
    <text evidence="7">The sequence shown here is derived from an EMBL/GenBank/DDBJ whole genome shotgun (WGS) entry which is preliminary data.</text>
</comment>
<feature type="signal peptide" evidence="5">
    <location>
        <begin position="1"/>
        <end position="31"/>
    </location>
</feature>
<dbReference type="EMBL" id="JBHSBB010000007">
    <property type="protein sequence ID" value="MFC4031302.1"/>
    <property type="molecule type" value="Genomic_DNA"/>
</dbReference>
<dbReference type="Pfam" id="PF01510">
    <property type="entry name" value="Amidase_2"/>
    <property type="match status" value="1"/>
</dbReference>
<reference evidence="8" key="1">
    <citation type="journal article" date="2019" name="Int. J. Syst. Evol. Microbiol.">
        <title>The Global Catalogue of Microorganisms (GCM) 10K type strain sequencing project: providing services to taxonomists for standard genome sequencing and annotation.</title>
        <authorList>
            <consortium name="The Broad Institute Genomics Platform"/>
            <consortium name="The Broad Institute Genome Sequencing Center for Infectious Disease"/>
            <person name="Wu L."/>
            <person name="Ma J."/>
        </authorList>
    </citation>
    <scope>NUCLEOTIDE SEQUENCE [LARGE SCALE GENOMIC DNA]</scope>
    <source>
        <strain evidence="8">CGMCC 4.7237</strain>
    </source>
</reference>
<dbReference type="SUPFAM" id="SSF55846">
    <property type="entry name" value="N-acetylmuramoyl-L-alanine amidase-like"/>
    <property type="match status" value="1"/>
</dbReference>
<dbReference type="CDD" id="cd06583">
    <property type="entry name" value="PGRP"/>
    <property type="match status" value="1"/>
</dbReference>
<dbReference type="PANTHER" id="PTHR30417:SF1">
    <property type="entry name" value="N-ACETYLMURAMOYL-L-ALANINE AMIDASE AMID"/>
    <property type="match status" value="1"/>
</dbReference>
<gene>
    <name evidence="7" type="ORF">ACFO3J_07415</name>
</gene>
<feature type="domain" description="N-acetylmuramoyl-L-alanine amidase" evidence="6">
    <location>
        <begin position="263"/>
        <end position="402"/>
    </location>
</feature>
<evidence type="ECO:0000259" key="6">
    <source>
        <dbReference type="SMART" id="SM00644"/>
    </source>
</evidence>
<sequence>MRKTPPRRLLPAVAAAGAVAVGCLVLPPAAAQPRIPLTTGAGTATGPTVEQADFTAAAAEFHVPRSVLLGVAYQESRWAAHPGAYNTGGGYGPMNLTEVSARMVSAGGAGAAGRAGLGALAADPALHTLPVAAKLAGASAGRLRDSAADNIRGGAALLASYQKALTGGASAEAADWYGAVARYSGSPDRKAAGAFADHVFARMRTGARLTTPEGQRVELAAAPALRPATGQLSLLRLRATADPAAECPAGLDCRFVPAAASNYQVADRPADGMKVAYIVIHDTESSYESAVNAFATPGNGSAAHYVMRASDGAVTQMVADKDLAFHAGNYWFNMHSIGIEHEGFAAHGATWYTQEQYEDTAALVRYLAERYGVPLDREHIIGHDNVPGPVDGDVAGMHWDPGPYWDWSAFMRLLGAPTDAGRPGVGPVGSAVTITPGFGTNRQTVGVCPADDPTGATTACGERTEASGFLYARTAPSATAPLVADPAIHPGGPAGSDSIHDWGNTVSDGQQFVVAGRSGDWTAIWFGGRKAWILNPGGRNTTPARGVKIITGAGAGPVPVYGEGYPSPSEYPAGLSPSAEAPLTVYSIPAGQAYVSTRPPVPADDFFVAGDRRVVGAGRLRTVQFNHRVVLVSASDVTARTAGAHGGRGRPGH</sequence>
<dbReference type="InterPro" id="IPR023346">
    <property type="entry name" value="Lysozyme-like_dom_sf"/>
</dbReference>
<dbReference type="InterPro" id="IPR051206">
    <property type="entry name" value="NAMLAA_amidase_2"/>
</dbReference>
<proteinExistence type="predicted"/>
<keyword evidence="5" id="KW-0732">Signal</keyword>
<dbReference type="Gene3D" id="1.10.530.10">
    <property type="match status" value="1"/>
</dbReference>
<keyword evidence="4" id="KW-0961">Cell wall biogenesis/degradation</keyword>